<keyword evidence="2" id="KW-1185">Reference proteome</keyword>
<feature type="compositionally biased region" description="Basic and acidic residues" evidence="1">
    <location>
        <begin position="58"/>
        <end position="69"/>
    </location>
</feature>
<accession>A0A914Y1A8</accession>
<proteinExistence type="predicted"/>
<organism evidence="2 3">
    <name type="scientific">Panagrolaimus superbus</name>
    <dbReference type="NCBI Taxonomy" id="310955"/>
    <lineage>
        <taxon>Eukaryota</taxon>
        <taxon>Metazoa</taxon>
        <taxon>Ecdysozoa</taxon>
        <taxon>Nematoda</taxon>
        <taxon>Chromadorea</taxon>
        <taxon>Rhabditida</taxon>
        <taxon>Tylenchina</taxon>
        <taxon>Panagrolaimomorpha</taxon>
        <taxon>Panagrolaimoidea</taxon>
        <taxon>Panagrolaimidae</taxon>
        <taxon>Panagrolaimus</taxon>
    </lineage>
</organism>
<evidence type="ECO:0000256" key="1">
    <source>
        <dbReference type="SAM" id="MobiDB-lite"/>
    </source>
</evidence>
<reference evidence="3" key="1">
    <citation type="submission" date="2022-11" db="UniProtKB">
        <authorList>
            <consortium name="WormBaseParasite"/>
        </authorList>
    </citation>
    <scope>IDENTIFICATION</scope>
</reference>
<dbReference type="AlphaFoldDB" id="A0A914Y1A8"/>
<evidence type="ECO:0000313" key="2">
    <source>
        <dbReference type="Proteomes" id="UP000887577"/>
    </source>
</evidence>
<dbReference type="Proteomes" id="UP000887577">
    <property type="component" value="Unplaced"/>
</dbReference>
<name>A0A914Y1A8_9BILA</name>
<feature type="region of interest" description="Disordered" evidence="1">
    <location>
        <begin position="139"/>
        <end position="169"/>
    </location>
</feature>
<sequence length="169" mass="18850">MSHNKTYEESELKNREVGFEVKNREVAEGKKPEKDCDIAQMNCSQSVVEQMPTTSSDLHVKETGRRKQPGESGMRRRRRVHRPLRLVTTIPPYVINPFYSGQSVSVRLDDPVPPLYIPNPLLASNSGAAAIMPLACPSTRATSSASDTEHDQMLPPCPNVDVKQPLKKQ</sequence>
<dbReference type="WBParaSite" id="PSU_v2.g12575.t1">
    <property type="protein sequence ID" value="PSU_v2.g12575.t1"/>
    <property type="gene ID" value="PSU_v2.g12575"/>
</dbReference>
<protein>
    <submittedName>
        <fullName evidence="3">Uncharacterized protein</fullName>
    </submittedName>
</protein>
<feature type="region of interest" description="Disordered" evidence="1">
    <location>
        <begin position="50"/>
        <end position="82"/>
    </location>
</feature>
<evidence type="ECO:0000313" key="3">
    <source>
        <dbReference type="WBParaSite" id="PSU_v2.g12575.t1"/>
    </source>
</evidence>